<dbReference type="NCBIfam" id="TIGR00004">
    <property type="entry name" value="Rid family detoxifying hydrolase"/>
    <property type="match status" value="1"/>
</dbReference>
<dbReference type="GO" id="GO:0019239">
    <property type="term" value="F:deaminase activity"/>
    <property type="evidence" value="ECO:0007669"/>
    <property type="project" value="TreeGrafter"/>
</dbReference>
<dbReference type="KEGG" id="baph:IX46_01910"/>
<dbReference type="Gene3D" id="3.30.1330.40">
    <property type="entry name" value="RutC-like"/>
    <property type="match status" value="1"/>
</dbReference>
<dbReference type="PANTHER" id="PTHR11803:SF39">
    <property type="entry name" value="2-IMINOBUTANOATE_2-IMINOPROPANOATE DEAMINASE"/>
    <property type="match status" value="1"/>
</dbReference>
<dbReference type="CDD" id="cd00448">
    <property type="entry name" value="YjgF_YER057c_UK114_family"/>
    <property type="match status" value="1"/>
</dbReference>
<evidence type="ECO:0000256" key="1">
    <source>
        <dbReference type="ARBA" id="ARBA00010552"/>
    </source>
</evidence>
<accession>A0A0M4HEB9</accession>
<dbReference type="AlphaFoldDB" id="A0A0M4HEB9"/>
<reference evidence="2 3" key="1">
    <citation type="journal article" date="2015" name="J Genomics">
        <title>Whole Genome Sequence of the Soybean Aphid Endosymbiont Buchnera aphidicola and Genetic Differentiation among Biotype-Specific Strains.</title>
        <authorList>
            <person name="Cassone B.J."/>
            <person name="Wenger J.A."/>
            <person name="Michel A.P."/>
        </authorList>
    </citation>
    <scope>NUCLEOTIDE SEQUENCE [LARGE SCALE GENOMIC DNA]</scope>
    <source>
        <strain evidence="2 3">BAg</strain>
    </source>
</reference>
<dbReference type="InterPro" id="IPR035959">
    <property type="entry name" value="RutC-like_sf"/>
</dbReference>
<evidence type="ECO:0000313" key="2">
    <source>
        <dbReference type="EMBL" id="ALD15311.1"/>
    </source>
</evidence>
<gene>
    <name evidence="2" type="ORF">IX46_01910</name>
</gene>
<dbReference type="FunFam" id="3.30.1330.40:FF:000001">
    <property type="entry name" value="L-PSP family endoribonuclease"/>
    <property type="match status" value="1"/>
</dbReference>
<dbReference type="RefSeq" id="WP_053940315.1">
    <property type="nucleotide sequence ID" value="NZ_CP009253.1"/>
</dbReference>
<dbReference type="Pfam" id="PF01042">
    <property type="entry name" value="Ribonuc_L-PSP"/>
    <property type="match status" value="1"/>
</dbReference>
<comment type="similarity">
    <text evidence="1">Belongs to the RutC family.</text>
</comment>
<dbReference type="InterPro" id="IPR019897">
    <property type="entry name" value="RidA_CS"/>
</dbReference>
<dbReference type="InterPro" id="IPR006175">
    <property type="entry name" value="YjgF/YER057c/UK114"/>
</dbReference>
<dbReference type="PANTHER" id="PTHR11803">
    <property type="entry name" value="2-IMINOBUTANOATE/2-IMINOPROPANOATE DEAMINASE RIDA"/>
    <property type="match status" value="1"/>
</dbReference>
<protein>
    <submittedName>
        <fullName evidence="2">RutC family protein</fullName>
    </submittedName>
</protein>
<proteinExistence type="inferred from homology"/>
<organism evidence="2 3">
    <name type="scientific">Buchnera aphidicola</name>
    <name type="common">Aphis glycines</name>
    <dbReference type="NCBI Taxonomy" id="1265350"/>
    <lineage>
        <taxon>Bacteria</taxon>
        <taxon>Pseudomonadati</taxon>
        <taxon>Pseudomonadota</taxon>
        <taxon>Gammaproteobacteria</taxon>
        <taxon>Enterobacterales</taxon>
        <taxon>Erwiniaceae</taxon>
        <taxon>Buchnera</taxon>
    </lineage>
</organism>
<evidence type="ECO:0000313" key="3">
    <source>
        <dbReference type="Proteomes" id="UP000066321"/>
    </source>
</evidence>
<dbReference type="EMBL" id="CP009253">
    <property type="protein sequence ID" value="ALD15311.1"/>
    <property type="molecule type" value="Genomic_DNA"/>
</dbReference>
<dbReference type="Proteomes" id="UP000066321">
    <property type="component" value="Chromosome"/>
</dbReference>
<dbReference type="GO" id="GO:0005829">
    <property type="term" value="C:cytosol"/>
    <property type="evidence" value="ECO:0007669"/>
    <property type="project" value="TreeGrafter"/>
</dbReference>
<name>A0A0M4HEB9_9GAMM</name>
<dbReference type="InterPro" id="IPR006056">
    <property type="entry name" value="RidA"/>
</dbReference>
<sequence>MNIINTKNAPQPIGPYSQAIQFENFLIISGQIPIDVKSGFIPESIDEQTYIVLKNIKYILKKSKYQVKNIVKITIFTIDLNKIQIINEIYENFFLKNKSSFPARSCVEVKALPKNVKIEIEAMAYR</sequence>
<dbReference type="STRING" id="1265350.IX46_01910"/>
<dbReference type="PATRIC" id="fig|1265350.3.peg.363"/>
<dbReference type="PROSITE" id="PS01094">
    <property type="entry name" value="UPF0076"/>
    <property type="match status" value="1"/>
</dbReference>
<dbReference type="OrthoDB" id="9803101at2"/>
<dbReference type="SUPFAM" id="SSF55298">
    <property type="entry name" value="YjgF-like"/>
    <property type="match status" value="1"/>
</dbReference>